<sequence>MSRVSRNSAPKYGNEATFYIFIFVAMAVLIIWYGFCAPAIEIENKQKNRNIEIAEKLVENELNVGKQSYDMELREDRTKDWLNKWTGENVECFVFTNGKHYKVVFESKLVNGLDTYEIVKIKKMVER</sequence>
<evidence type="ECO:0000313" key="3">
    <source>
        <dbReference type="Proteomes" id="UP000305524"/>
    </source>
</evidence>
<dbReference type="EMBL" id="SZOD01001024">
    <property type="protein sequence ID" value="TKI79831.1"/>
    <property type="molecule type" value="Genomic_DNA"/>
</dbReference>
<dbReference type="Proteomes" id="UP000305524">
    <property type="component" value="Unassembled WGS sequence"/>
</dbReference>
<feature type="transmembrane region" description="Helical" evidence="1">
    <location>
        <begin position="16"/>
        <end position="40"/>
    </location>
</feature>
<evidence type="ECO:0000256" key="1">
    <source>
        <dbReference type="SAM" id="Phobius"/>
    </source>
</evidence>
<keyword evidence="1" id="KW-1133">Transmembrane helix</keyword>
<name>A0A4U2ZZN8_BACMY</name>
<comment type="caution">
    <text evidence="2">The sequence shown here is derived from an EMBL/GenBank/DDBJ whole genome shotgun (WGS) entry which is preliminary data.</text>
</comment>
<dbReference type="AlphaFoldDB" id="A0A4U2ZZN8"/>
<keyword evidence="1" id="KW-0472">Membrane</keyword>
<keyword evidence="1" id="KW-0812">Transmembrane</keyword>
<gene>
    <name evidence="2" type="ORF">FC701_30530</name>
</gene>
<protein>
    <submittedName>
        <fullName evidence="2">Uncharacterized protein</fullName>
    </submittedName>
</protein>
<reference evidence="2 3" key="1">
    <citation type="journal article" date="2019" name="Environ. Microbiol.">
        <title>An active ?-lactamase is a part of an orchestrated cell wall stress resistance network of Bacillus subtilis and related rhizosphere species.</title>
        <authorList>
            <person name="Bucher T."/>
            <person name="Keren-Paz A."/>
            <person name="Hausser J."/>
            <person name="Olender T."/>
            <person name="Cytryn E."/>
            <person name="Kolodkin-Gal I."/>
        </authorList>
    </citation>
    <scope>NUCLEOTIDE SEQUENCE [LARGE SCALE GENOMIC DNA]</scope>
    <source>
        <strain evidence="2 3">I186</strain>
    </source>
</reference>
<evidence type="ECO:0000313" key="2">
    <source>
        <dbReference type="EMBL" id="TKI79831.1"/>
    </source>
</evidence>
<organism evidence="2 3">
    <name type="scientific">Bacillus mycoides</name>
    <dbReference type="NCBI Taxonomy" id="1405"/>
    <lineage>
        <taxon>Bacteria</taxon>
        <taxon>Bacillati</taxon>
        <taxon>Bacillota</taxon>
        <taxon>Bacilli</taxon>
        <taxon>Bacillales</taxon>
        <taxon>Bacillaceae</taxon>
        <taxon>Bacillus</taxon>
        <taxon>Bacillus cereus group</taxon>
    </lineage>
</organism>
<accession>A0A4U2ZZN8</accession>
<proteinExistence type="predicted"/>
<dbReference type="RefSeq" id="WP_137059292.1">
    <property type="nucleotide sequence ID" value="NZ_SZOD01001024.1"/>
</dbReference>